<proteinExistence type="predicted"/>
<reference evidence="1 2" key="2">
    <citation type="journal article" date="2022" name="Mol. Ecol. Resour.">
        <title>The genomes of chicory, endive, great burdock and yacon provide insights into Asteraceae paleo-polyploidization history and plant inulin production.</title>
        <authorList>
            <person name="Fan W."/>
            <person name="Wang S."/>
            <person name="Wang H."/>
            <person name="Wang A."/>
            <person name="Jiang F."/>
            <person name="Liu H."/>
            <person name="Zhao H."/>
            <person name="Xu D."/>
            <person name="Zhang Y."/>
        </authorList>
    </citation>
    <scope>NUCLEOTIDE SEQUENCE [LARGE SCALE GENOMIC DNA]</scope>
    <source>
        <strain evidence="2">cv. Punajuju</strain>
        <tissue evidence="1">Leaves</tissue>
    </source>
</reference>
<accession>A0ACB9CV00</accession>
<keyword evidence="2" id="KW-1185">Reference proteome</keyword>
<organism evidence="1 2">
    <name type="scientific">Cichorium intybus</name>
    <name type="common">Chicory</name>
    <dbReference type="NCBI Taxonomy" id="13427"/>
    <lineage>
        <taxon>Eukaryota</taxon>
        <taxon>Viridiplantae</taxon>
        <taxon>Streptophyta</taxon>
        <taxon>Embryophyta</taxon>
        <taxon>Tracheophyta</taxon>
        <taxon>Spermatophyta</taxon>
        <taxon>Magnoliopsida</taxon>
        <taxon>eudicotyledons</taxon>
        <taxon>Gunneridae</taxon>
        <taxon>Pentapetalae</taxon>
        <taxon>asterids</taxon>
        <taxon>campanulids</taxon>
        <taxon>Asterales</taxon>
        <taxon>Asteraceae</taxon>
        <taxon>Cichorioideae</taxon>
        <taxon>Cichorieae</taxon>
        <taxon>Cichoriinae</taxon>
        <taxon>Cichorium</taxon>
    </lineage>
</organism>
<evidence type="ECO:0000313" key="1">
    <source>
        <dbReference type="EMBL" id="KAI3738124.1"/>
    </source>
</evidence>
<dbReference type="Proteomes" id="UP001055811">
    <property type="component" value="Linkage Group LG05"/>
</dbReference>
<dbReference type="EMBL" id="CM042013">
    <property type="protein sequence ID" value="KAI3738124.1"/>
    <property type="molecule type" value="Genomic_DNA"/>
</dbReference>
<gene>
    <name evidence="1" type="ORF">L2E82_28143</name>
</gene>
<name>A0ACB9CV00_CICIN</name>
<sequence>MVNLIAYRNTLFDDVFIDTSTLYYANGLLMHAFPINTEVKIHTYALCFFGFSHLIPSRTIFLLQTGYKLQRCPSAEWGNYRHTVIKTQRVVQQPTSQGRQHFVVLIVAVFQTICLTRVLKEGAIHQAKSSPTAKEATVFTRRVNRSSCVAEMIKTQVLKLLLFRSSTFLDLTCSNHYSESGLFIQQDQDFRI</sequence>
<protein>
    <submittedName>
        <fullName evidence="1">Uncharacterized protein</fullName>
    </submittedName>
</protein>
<comment type="caution">
    <text evidence="1">The sequence shown here is derived from an EMBL/GenBank/DDBJ whole genome shotgun (WGS) entry which is preliminary data.</text>
</comment>
<evidence type="ECO:0000313" key="2">
    <source>
        <dbReference type="Proteomes" id="UP001055811"/>
    </source>
</evidence>
<reference evidence="2" key="1">
    <citation type="journal article" date="2022" name="Mol. Ecol. Resour.">
        <title>The genomes of chicory, endive, great burdock and yacon provide insights into Asteraceae palaeo-polyploidization history and plant inulin production.</title>
        <authorList>
            <person name="Fan W."/>
            <person name="Wang S."/>
            <person name="Wang H."/>
            <person name="Wang A."/>
            <person name="Jiang F."/>
            <person name="Liu H."/>
            <person name="Zhao H."/>
            <person name="Xu D."/>
            <person name="Zhang Y."/>
        </authorList>
    </citation>
    <scope>NUCLEOTIDE SEQUENCE [LARGE SCALE GENOMIC DNA]</scope>
    <source>
        <strain evidence="2">cv. Punajuju</strain>
    </source>
</reference>